<dbReference type="Gene3D" id="3.40.710.10">
    <property type="entry name" value="DD-peptidase/beta-lactamase superfamily"/>
    <property type="match status" value="1"/>
</dbReference>
<evidence type="ECO:0000313" key="2">
    <source>
        <dbReference type="EMBL" id="AXK34387.1"/>
    </source>
</evidence>
<protein>
    <submittedName>
        <fullName evidence="2">Class A beta-lactamase-related serine hydrolase</fullName>
    </submittedName>
</protein>
<dbReference type="AlphaFoldDB" id="A0A345XRX1"/>
<keyword evidence="2" id="KW-0378">Hydrolase</keyword>
<feature type="domain" description="Beta-lactamase-related" evidence="1">
    <location>
        <begin position="15"/>
        <end position="348"/>
    </location>
</feature>
<dbReference type="RefSeq" id="WP_208879787.1">
    <property type="nucleotide sequence ID" value="NZ_CP031320.1"/>
</dbReference>
<dbReference type="EMBL" id="CP031320">
    <property type="protein sequence ID" value="AXK34387.1"/>
    <property type="molecule type" value="Genomic_DNA"/>
</dbReference>
<dbReference type="InterPro" id="IPR001466">
    <property type="entry name" value="Beta-lactam-related"/>
</dbReference>
<dbReference type="Pfam" id="PF00144">
    <property type="entry name" value="Beta-lactamase"/>
    <property type="match status" value="1"/>
</dbReference>
<evidence type="ECO:0000259" key="1">
    <source>
        <dbReference type="Pfam" id="PF00144"/>
    </source>
</evidence>
<sequence length="364" mass="39140">MSAGELVGDGFDAVRHVFHGLVGDGREAGAGLSVWRNGHEAVQLSAGWADTERRRPWRSDTLVQPYSVSKPFAALAALVAVRNGALELDEPVARHWSGYERRGKERTTLRHVLTHQAGQPRFPAAAAELDLLDDAALRESLAAAAPEYVPGTSLGEHALTYGHLIDGILRAGAGTSLGEMFNDVVRPALGIDAWFGVPTHALHRVAHLEYGEQDWPQQLPAAPWLETPTGVMDMELMNSGAWRQAVFGGVNLHASATAVAKFFSQLTSVDGPVRDLLGPQLHTEYLASQVTGHDEVFGTTVTWTLGFVRDRGKIAKGGLGGSAAWWSLKHNHACAFLTRHLDDFSRAADIASALGDDLTVVGED</sequence>
<evidence type="ECO:0000313" key="3">
    <source>
        <dbReference type="Proteomes" id="UP000254425"/>
    </source>
</evidence>
<dbReference type="Proteomes" id="UP000254425">
    <property type="component" value="Chromosome"/>
</dbReference>
<accession>A0A345XRX1</accession>
<dbReference type="SUPFAM" id="SSF56601">
    <property type="entry name" value="beta-lactamase/transpeptidase-like"/>
    <property type="match status" value="1"/>
</dbReference>
<dbReference type="InterPro" id="IPR012338">
    <property type="entry name" value="Beta-lactam/transpept-like"/>
</dbReference>
<organism evidence="2 3">
    <name type="scientific">Streptomyces armeniacus</name>
    <dbReference type="NCBI Taxonomy" id="83291"/>
    <lineage>
        <taxon>Bacteria</taxon>
        <taxon>Bacillati</taxon>
        <taxon>Actinomycetota</taxon>
        <taxon>Actinomycetes</taxon>
        <taxon>Kitasatosporales</taxon>
        <taxon>Streptomycetaceae</taxon>
        <taxon>Streptomyces</taxon>
    </lineage>
</organism>
<dbReference type="InterPro" id="IPR052907">
    <property type="entry name" value="Beta-lactamase/esterase"/>
</dbReference>
<name>A0A345XRX1_9ACTN</name>
<proteinExistence type="predicted"/>
<gene>
    <name evidence="2" type="ORF">DVA86_18785</name>
</gene>
<keyword evidence="3" id="KW-1185">Reference proteome</keyword>
<dbReference type="PANTHER" id="PTHR43319">
    <property type="entry name" value="BETA-LACTAMASE-RELATED"/>
    <property type="match status" value="1"/>
</dbReference>
<dbReference type="GO" id="GO:0016787">
    <property type="term" value="F:hydrolase activity"/>
    <property type="evidence" value="ECO:0007669"/>
    <property type="project" value="UniProtKB-KW"/>
</dbReference>
<dbReference type="PANTHER" id="PTHR43319:SF3">
    <property type="entry name" value="BETA-LACTAMASE-RELATED DOMAIN-CONTAINING PROTEIN"/>
    <property type="match status" value="1"/>
</dbReference>
<dbReference type="KEGG" id="sarm:DVA86_18785"/>
<reference evidence="2 3" key="1">
    <citation type="submission" date="2018-07" db="EMBL/GenBank/DDBJ databases">
        <title>Draft genome of the type strain Streptomyces armeniacus ATCC 15676.</title>
        <authorList>
            <person name="Labana P."/>
            <person name="Gosse J.T."/>
            <person name="Boddy C.N."/>
        </authorList>
    </citation>
    <scope>NUCLEOTIDE SEQUENCE [LARGE SCALE GENOMIC DNA]</scope>
    <source>
        <strain evidence="2 3">ATCC 15676</strain>
    </source>
</reference>